<dbReference type="AlphaFoldDB" id="F9P662"/>
<evidence type="ECO:0000313" key="1">
    <source>
        <dbReference type="EMBL" id="EGV09361.1"/>
    </source>
</evidence>
<accession>F9P662</accession>
<protein>
    <submittedName>
        <fullName evidence="1">Uncharacterized protein</fullName>
    </submittedName>
</protein>
<gene>
    <name evidence="1" type="ORF">HMPREF1042_0956</name>
</gene>
<name>F9P662_STRCV</name>
<evidence type="ECO:0000313" key="2">
    <source>
        <dbReference type="Proteomes" id="UP000003287"/>
    </source>
</evidence>
<dbReference type="EMBL" id="AFUP01000003">
    <property type="protein sequence ID" value="EGV09361.1"/>
    <property type="molecule type" value="Genomic_DNA"/>
</dbReference>
<dbReference type="Proteomes" id="UP000003287">
    <property type="component" value="Unassembled WGS sequence"/>
</dbReference>
<organism evidence="1 2">
    <name type="scientific">Streptococcus constellatus subsp. pharyngis SK1060 = CCUG 46377</name>
    <dbReference type="NCBI Taxonomy" id="1035184"/>
    <lineage>
        <taxon>Bacteria</taxon>
        <taxon>Bacillati</taxon>
        <taxon>Bacillota</taxon>
        <taxon>Bacilli</taxon>
        <taxon>Lactobacillales</taxon>
        <taxon>Streptococcaceae</taxon>
        <taxon>Streptococcus</taxon>
        <taxon>Streptococcus anginosus group</taxon>
    </lineage>
</organism>
<proteinExistence type="predicted"/>
<reference evidence="1 2" key="1">
    <citation type="submission" date="2011-06" db="EMBL/GenBank/DDBJ databases">
        <authorList>
            <person name="Harkins D.M."/>
            <person name="Madupu R."/>
            <person name="Durkin A.S."/>
            <person name="Torralba M."/>
            <person name="Methe B."/>
            <person name="Sutton G.G."/>
            <person name="Nelson K.E."/>
        </authorList>
    </citation>
    <scope>NUCLEOTIDE SEQUENCE [LARGE SCALE GENOMIC DNA]</scope>
    <source>
        <strain evidence="1 2">SK1060</strain>
    </source>
</reference>
<sequence>MSRKDIVFVSIIVQSPLFNLHKYLQKLIQAVGMDFLPRILQMLLLLL</sequence>